<organism evidence="1 2">
    <name type="scientific">Escherichia coli</name>
    <dbReference type="NCBI Taxonomy" id="562"/>
    <lineage>
        <taxon>Bacteria</taxon>
        <taxon>Pseudomonadati</taxon>
        <taxon>Pseudomonadota</taxon>
        <taxon>Gammaproteobacteria</taxon>
        <taxon>Enterobacterales</taxon>
        <taxon>Enterobacteriaceae</taxon>
        <taxon>Escherichia</taxon>
    </lineage>
</organism>
<accession>A0A1X9TP86</accession>
<gene>
    <name evidence="1" type="ORF">E4K51_07440</name>
</gene>
<dbReference type="EMBL" id="SQQU01000008">
    <property type="protein sequence ID" value="MQS30014.1"/>
    <property type="molecule type" value="Genomic_DNA"/>
</dbReference>
<comment type="caution">
    <text evidence="1">The sequence shown here is derived from an EMBL/GenBank/DDBJ whole genome shotgun (WGS) entry which is preliminary data.</text>
</comment>
<sequence>MAKTANQLIKQAYEIAKTMPPEQAAIIKELATVLDVSNVALRQTRTERDALLAEVKSWAKECDRITERYTKKRINLHVLEAMRDLKAICPTSFRNVEAL</sequence>
<dbReference type="Proteomes" id="UP000460351">
    <property type="component" value="Unassembled WGS sequence"/>
</dbReference>
<reference evidence="1 2" key="1">
    <citation type="journal article" date="2019" name="Microorganisms">
        <title>Characteristics of Carbapenem-Resistant and Colistin-Resistant Escherichia coli Co-Producing NDM-1 and MCR-1 from Pig Farms in China.</title>
        <authorList>
            <person name="Peng Z."/>
            <person name="Li X."/>
            <person name="Hu Z."/>
            <person name="Li Z."/>
            <person name="Lv Y."/>
            <person name="Lei M."/>
            <person name="Wu B."/>
            <person name="Chen H."/>
            <person name="Wang X."/>
        </authorList>
    </citation>
    <scope>NUCLEOTIDE SEQUENCE [LARGE SCALE GENOMIC DNA]</scope>
    <source>
        <strain evidence="1 2">RXD010</strain>
    </source>
</reference>
<dbReference type="AlphaFoldDB" id="A0A1X9TP86"/>
<evidence type="ECO:0000313" key="2">
    <source>
        <dbReference type="Proteomes" id="UP000460351"/>
    </source>
</evidence>
<protein>
    <submittedName>
        <fullName evidence="1">Uncharacterized protein</fullName>
    </submittedName>
</protein>
<evidence type="ECO:0000313" key="1">
    <source>
        <dbReference type="EMBL" id="MQS30014.1"/>
    </source>
</evidence>
<dbReference type="RefSeq" id="WP_023301986.1">
    <property type="nucleotide sequence ID" value="NZ_BNGA01000001.1"/>
</dbReference>
<proteinExistence type="predicted"/>
<name>A0A1X9TP86_ECOLX</name>